<organism evidence="2 3">
    <name type="scientific">Candidatus Gottesmanbacteria bacterium GW2011_GWA1_34_13</name>
    <dbReference type="NCBI Taxonomy" id="1618434"/>
    <lineage>
        <taxon>Bacteria</taxon>
        <taxon>Candidatus Gottesmaniibacteriota</taxon>
    </lineage>
</organism>
<reference evidence="2 3" key="1">
    <citation type="journal article" date="2015" name="Nature">
        <title>rRNA introns, odd ribosomes, and small enigmatic genomes across a large radiation of phyla.</title>
        <authorList>
            <person name="Brown C.T."/>
            <person name="Hug L.A."/>
            <person name="Thomas B.C."/>
            <person name="Sharon I."/>
            <person name="Castelle C.J."/>
            <person name="Singh A."/>
            <person name="Wilkins M.J."/>
            <person name="Williams K.H."/>
            <person name="Banfield J.F."/>
        </authorList>
    </citation>
    <scope>NUCLEOTIDE SEQUENCE [LARGE SCALE GENOMIC DNA]</scope>
</reference>
<proteinExistence type="predicted"/>
<protein>
    <recommendedName>
        <fullName evidence="4">DUF5666 domain-containing protein</fullName>
    </recommendedName>
</protein>
<evidence type="ECO:0000313" key="2">
    <source>
        <dbReference type="EMBL" id="KKP57703.1"/>
    </source>
</evidence>
<evidence type="ECO:0000256" key="1">
    <source>
        <dbReference type="SAM" id="Coils"/>
    </source>
</evidence>
<evidence type="ECO:0000313" key="3">
    <source>
        <dbReference type="Proteomes" id="UP000034176"/>
    </source>
</evidence>
<dbReference type="AlphaFoldDB" id="A0A0G0ALE8"/>
<name>A0A0G0ALE8_9BACT</name>
<dbReference type="Proteomes" id="UP000034176">
    <property type="component" value="Unassembled WGS sequence"/>
</dbReference>
<gene>
    <name evidence="2" type="ORF">UR52_C0026G0006</name>
</gene>
<keyword evidence="1" id="KW-0175">Coiled coil</keyword>
<evidence type="ECO:0008006" key="4">
    <source>
        <dbReference type="Google" id="ProtNLM"/>
    </source>
</evidence>
<dbReference type="EMBL" id="LBPN01000026">
    <property type="protein sequence ID" value="KKP57703.1"/>
    <property type="molecule type" value="Genomic_DNA"/>
</dbReference>
<sequence>MKKILIGILFFAGLISVTQVWAVQESSGRDNNRIKNQIKEAVKAIKEQVKKQEEQIKEKIATRAGDIKLFKGTKIVITQGELTGINGTILTIKKDDKSLQVLTDDKTQFRRKFWGKSEISEFSIGDKLNVMGTWTDDTKTIIQARFIRDISIQMRHGVFFGEVKSISGSTIVMSSKKRGEQTVTVDDATKI</sequence>
<comment type="caution">
    <text evidence="2">The sequence shown here is derived from an EMBL/GenBank/DDBJ whole genome shotgun (WGS) entry which is preliminary data.</text>
</comment>
<feature type="non-terminal residue" evidence="2">
    <location>
        <position position="191"/>
    </location>
</feature>
<feature type="coiled-coil region" evidence="1">
    <location>
        <begin position="31"/>
        <end position="62"/>
    </location>
</feature>
<accession>A0A0G0ALE8</accession>